<dbReference type="InterPro" id="IPR027039">
    <property type="entry name" value="Crtac1"/>
</dbReference>
<reference evidence="3 4" key="1">
    <citation type="submission" date="2023-08" db="EMBL/GenBank/DDBJ databases">
        <title>Draft genome sequence of Algoriphagus confluentis.</title>
        <authorList>
            <person name="Takatani N."/>
            <person name="Hosokawa M."/>
            <person name="Sawabe T."/>
        </authorList>
    </citation>
    <scope>NUCLEOTIDE SEQUENCE [LARGE SCALE GENOMIC DNA]</scope>
    <source>
        <strain evidence="3 4">NBRC 111222</strain>
    </source>
</reference>
<protein>
    <submittedName>
        <fullName evidence="3">VCBS repeat-containing protein</fullName>
    </submittedName>
</protein>
<comment type="caution">
    <text evidence="3">The sequence shown here is derived from an EMBL/GenBank/DDBJ whole genome shotgun (WGS) entry which is preliminary data.</text>
</comment>
<dbReference type="PANTHER" id="PTHR16026">
    <property type="entry name" value="CARTILAGE ACIDIC PROTEIN 1"/>
    <property type="match status" value="1"/>
</dbReference>
<name>A0ABQ6PPV7_9BACT</name>
<dbReference type="SUPFAM" id="SSF69318">
    <property type="entry name" value="Integrin alpha N-terminal domain"/>
    <property type="match status" value="3"/>
</dbReference>
<dbReference type="Proteomes" id="UP001338309">
    <property type="component" value="Unassembled WGS sequence"/>
</dbReference>
<gene>
    <name evidence="3" type="ORF">Aconfl_24210</name>
</gene>
<sequence>MSTLSSFTRNTWTLFFLLSLGRIEVFSQKYPVQFEKVNPKHSGVTFKNQLKEDRENNILRYEYFYNGAGVAIGDLNNDGLDDLFFTGNMVPNRLYKNLGGLKFEDMSKSSGTHGKNSWTTGVTMADVNGDGLLDIYVCYSGKGPESSRKNELWINQGNFKFVDKAEEYGIADGSNSTQALFFDYDLDGDLDLYLLNHNIQVINEMEFDAARSGRHPTAGDKLYRNDGSKFTEVSEQAGIKGYALGFGLGVVSSDINKDGWPDLLITNDYIEQDYLYINQGDGTFKDLLTDYLSHISHFSMGADIADITNDGRQEIFTLDMLPEDNERQKLLYGPENYEQYDLMIRRKFHHQLMRNMLHLNLGEGKFAEVGQMAGISNTDWSWAALFFDANNDSHKDLFVTNGYYRDYTNRDFLKYKGDYYFKQAVAKEKADTLHLVTSMTSTPVHNYFFENQGNITFANRSFPSGLGEIGFSSGAAYSDLDGDGDLDLVVSHINETASIFENKSKSGNWVKVALRGPEKNTFALGAQVLAFSAGNTFFLEQNPVRGFQSSVSPILHFGLGEFETLDSLIISWPNQTESSYFNLQANRLHTFVYEETDPQTRLNPASPFANELTQSLDFNPSQSSINDFKRQPMLLTMPSHLGPILASGDLNQDSIPEIFIGGNKGTAGKIFSFNQGKWEAYRGFRSSSGFVDGVVLMEDFNEDGYLDLFLGSGGYHDFLKEDEGLKDRLFLNDGQGVLVPSADFPSYAISTGAAATLDVNQDGYPDLFVGGRIVPGRFPEIPESKLLVNDGKGGFSDQTAYYFPDSKLGMITGVAAQDLNGDGKEDLILVGEWMSPKVLIQENGIFSDQSIAYIPSHLSGWWHSLHQVDWDGDGDLDLILGNFGLNTQLKASPEAPMTLYASDFDQNGSIDPIIECQIGEGKFPFPSRDELLDQMVSMRSKFTDYASYSKAEMKDLFSKEQLDQAQKLQIETLESLLLENTPQGFVPKALPRLAQSFPVFSILGTDINRDGHMDLILGGNQHQSRIRIGRIDAGHGLVLLGNGKGDFSPVPPSQSGIAIRGDIRSVLEVESGASRYLIFGINQEPVKTFILK</sequence>
<dbReference type="EMBL" id="BTPD01000007">
    <property type="protein sequence ID" value="GMQ29778.1"/>
    <property type="molecule type" value="Genomic_DNA"/>
</dbReference>
<dbReference type="Pfam" id="PF07593">
    <property type="entry name" value="UnbV_ASPIC"/>
    <property type="match status" value="1"/>
</dbReference>
<evidence type="ECO:0000313" key="3">
    <source>
        <dbReference type="EMBL" id="GMQ29778.1"/>
    </source>
</evidence>
<evidence type="ECO:0000259" key="2">
    <source>
        <dbReference type="Pfam" id="PF07593"/>
    </source>
</evidence>
<accession>A0ABQ6PPV7</accession>
<dbReference type="Gene3D" id="2.130.10.130">
    <property type="entry name" value="Integrin alpha, N-terminal"/>
    <property type="match status" value="4"/>
</dbReference>
<keyword evidence="1" id="KW-0732">Signal</keyword>
<dbReference type="InterPro" id="IPR011519">
    <property type="entry name" value="UnbV_ASPIC"/>
</dbReference>
<dbReference type="RefSeq" id="WP_338224499.1">
    <property type="nucleotide sequence ID" value="NZ_BTPD01000007.1"/>
</dbReference>
<keyword evidence="4" id="KW-1185">Reference proteome</keyword>
<proteinExistence type="predicted"/>
<dbReference type="InterPro" id="IPR028994">
    <property type="entry name" value="Integrin_alpha_N"/>
</dbReference>
<dbReference type="PANTHER" id="PTHR16026:SF0">
    <property type="entry name" value="CARTILAGE ACIDIC PROTEIN 1"/>
    <property type="match status" value="1"/>
</dbReference>
<evidence type="ECO:0000256" key="1">
    <source>
        <dbReference type="ARBA" id="ARBA00022729"/>
    </source>
</evidence>
<organism evidence="3 4">
    <name type="scientific">Algoriphagus confluentis</name>
    <dbReference type="NCBI Taxonomy" id="1697556"/>
    <lineage>
        <taxon>Bacteria</taxon>
        <taxon>Pseudomonadati</taxon>
        <taxon>Bacteroidota</taxon>
        <taxon>Cytophagia</taxon>
        <taxon>Cytophagales</taxon>
        <taxon>Cyclobacteriaceae</taxon>
        <taxon>Algoriphagus</taxon>
    </lineage>
</organism>
<dbReference type="InterPro" id="IPR013517">
    <property type="entry name" value="FG-GAP"/>
</dbReference>
<evidence type="ECO:0000313" key="4">
    <source>
        <dbReference type="Proteomes" id="UP001338309"/>
    </source>
</evidence>
<feature type="domain" description="ASPIC/UnbV" evidence="2">
    <location>
        <begin position="523"/>
        <end position="589"/>
    </location>
</feature>
<dbReference type="Pfam" id="PF13517">
    <property type="entry name" value="FG-GAP_3"/>
    <property type="match status" value="4"/>
</dbReference>